<evidence type="ECO:0000256" key="20">
    <source>
        <dbReference type="ARBA" id="ARBA00023242"/>
    </source>
</evidence>
<keyword evidence="16" id="KW-0805">Transcription regulation</keyword>
<evidence type="ECO:0000256" key="23">
    <source>
        <dbReference type="SAM" id="MobiDB-lite"/>
    </source>
</evidence>
<feature type="non-terminal residue" evidence="25">
    <location>
        <position position="1"/>
    </location>
</feature>
<keyword evidence="26" id="KW-1185">Reference proteome</keyword>
<evidence type="ECO:0000256" key="21">
    <source>
        <dbReference type="ARBA" id="ARBA00023328"/>
    </source>
</evidence>
<sequence>FEKELHKHLPESDEQIISVLRRKYLRANKQFRHSKQCKAVLRQCIQRITSQPNRIYMILNDLKATFRLQTTRLSLNITKKPCESSNRAICEPLSIDVEGKVANNTTTAIPISDEPCSVPTTSCSVASGNVVDNDDLIILDLPEDKSVTAGQQIAQLSCPTTSQLDVGNDGGASPSSSLDTSRRALIHRLEQLLSRLGQAIRHLEEEELDFDALESPYSSYMQLDGLKRRYLEVWRRLCDARKVARISGRILLQRFKFTGSKYAEINQRIEQLINDQRKFPDYTDIRRIVSSVNKDSSLGLSSSTVCTLARELFIDVGYMLKRRRQNDLLHDTGCHLTDDLWVVMFFCLLLGIKFSSVFLLFTQILVASESEEDDPTYYDRNLRRQLAHNKHIGDSRLDAVFDKFVQLQYAANDAPLIDTQSSPVAIDTSSLSDGASSEKQEAQTSMTCDLGASDTEQVVPDVSEVLTLSSDSDSECSMQQTEGSAPQTVTSSGSNLVATAKSGRPNSSSSVINLTDEDVSSSTHFRDCTKSGERESEDHTDDASCLVPFSSTSALVPNPPIRSTFANFPANIIAQMQSYSGYPMIRETQHASQTILMTRQYGYNGMHTVLSTTQMATSKMVCQQLVRGVAPGVNTFIPSPPVFPVPRPFRGQLVPSAVPSNRRCNRSSATRLSADHPFDHRPPERCLSPSVTDTETIVLD</sequence>
<evidence type="ECO:0000256" key="3">
    <source>
        <dbReference type="ARBA" id="ARBA00004584"/>
    </source>
</evidence>
<dbReference type="GO" id="GO:0005730">
    <property type="term" value="C:nucleolus"/>
    <property type="evidence" value="ECO:0007669"/>
    <property type="project" value="UniProtKB-SubCell"/>
</dbReference>
<dbReference type="CDD" id="cd13150">
    <property type="entry name" value="DAXX_histone_binding"/>
    <property type="match status" value="1"/>
</dbReference>
<feature type="region of interest" description="Disordered" evidence="23">
    <location>
        <begin position="427"/>
        <end position="446"/>
    </location>
</feature>
<evidence type="ECO:0000256" key="1">
    <source>
        <dbReference type="ARBA" id="ARBA00004322"/>
    </source>
</evidence>
<keyword evidence="14" id="KW-0832">Ubl conjugation</keyword>
<evidence type="ECO:0000256" key="16">
    <source>
        <dbReference type="ARBA" id="ARBA00023015"/>
    </source>
</evidence>
<dbReference type="InterPro" id="IPR038298">
    <property type="entry name" value="Daxx_N_sf"/>
</dbReference>
<reference evidence="25 26" key="1">
    <citation type="journal article" date="2019" name="Gigascience">
        <title>Whole-genome sequence of the oriental lung fluke Paragonimus westermani.</title>
        <authorList>
            <person name="Oey H."/>
            <person name="Zakrzewski M."/>
            <person name="Narain K."/>
            <person name="Devi K.R."/>
            <person name="Agatsuma T."/>
            <person name="Nawaratna S."/>
            <person name="Gobert G.N."/>
            <person name="Jones M.K."/>
            <person name="Ragan M.A."/>
            <person name="McManus D.P."/>
            <person name="Krause L."/>
        </authorList>
    </citation>
    <scope>NUCLEOTIDE SEQUENCE [LARGE SCALE GENOMIC DNA]</scope>
    <source>
        <strain evidence="25 26">IND2009</strain>
    </source>
</reference>
<feature type="compositionally biased region" description="Basic and acidic residues" evidence="23">
    <location>
        <begin position="524"/>
        <end position="537"/>
    </location>
</feature>
<evidence type="ECO:0000259" key="24">
    <source>
        <dbReference type="Pfam" id="PF20920"/>
    </source>
</evidence>
<feature type="domain" description="Daxx histone-binding" evidence="24">
    <location>
        <begin position="292"/>
        <end position="339"/>
    </location>
</feature>
<dbReference type="GO" id="GO:0003713">
    <property type="term" value="F:transcription coactivator activity"/>
    <property type="evidence" value="ECO:0007669"/>
    <property type="project" value="TreeGrafter"/>
</dbReference>
<evidence type="ECO:0000256" key="13">
    <source>
        <dbReference type="ARBA" id="ARBA00022703"/>
    </source>
</evidence>
<evidence type="ECO:0000256" key="18">
    <source>
        <dbReference type="ARBA" id="ARBA00023163"/>
    </source>
</evidence>
<evidence type="ECO:0000256" key="17">
    <source>
        <dbReference type="ARBA" id="ARBA00023054"/>
    </source>
</evidence>
<keyword evidence="11" id="KW-1017">Isopeptide bond</keyword>
<evidence type="ECO:0000256" key="12">
    <source>
        <dbReference type="ARBA" id="ARBA00022553"/>
    </source>
</evidence>
<evidence type="ECO:0000256" key="8">
    <source>
        <dbReference type="ARBA" id="ARBA00022454"/>
    </source>
</evidence>
<keyword evidence="20" id="KW-0539">Nucleus</keyword>
<dbReference type="EMBL" id="QNGE01002272">
    <property type="protein sequence ID" value="KAA3675866.1"/>
    <property type="molecule type" value="Genomic_DNA"/>
</dbReference>
<dbReference type="PANTHER" id="PTHR12766">
    <property type="entry name" value="DEATH DOMAIN-ASSOCIATED PROTEIN 6 DAXX"/>
    <property type="match status" value="1"/>
</dbReference>
<gene>
    <name evidence="25" type="ORF">DEA37_0013434</name>
</gene>
<protein>
    <recommendedName>
        <fullName evidence="7">Death domain-associated protein 6</fullName>
    </recommendedName>
    <alternativeName>
        <fullName evidence="22">Daxx</fullName>
    </alternativeName>
</protein>
<dbReference type="GO" id="GO:0000775">
    <property type="term" value="C:chromosome, centromeric region"/>
    <property type="evidence" value="ECO:0007669"/>
    <property type="project" value="UniProtKB-SubCell"/>
</dbReference>
<feature type="region of interest" description="Disordered" evidence="23">
    <location>
        <begin position="659"/>
        <end position="693"/>
    </location>
</feature>
<dbReference type="GO" id="GO:0003714">
    <property type="term" value="F:transcription corepressor activity"/>
    <property type="evidence" value="ECO:0007669"/>
    <property type="project" value="TreeGrafter"/>
</dbReference>
<feature type="region of interest" description="Disordered" evidence="23">
    <location>
        <begin position="469"/>
        <end position="544"/>
    </location>
</feature>
<comment type="caution">
    <text evidence="25">The sequence shown here is derived from an EMBL/GenBank/DDBJ whole genome shotgun (WGS) entry which is preliminary data.</text>
</comment>
<dbReference type="InterPro" id="IPR031333">
    <property type="entry name" value="Daxx_N"/>
</dbReference>
<evidence type="ECO:0000256" key="2">
    <source>
        <dbReference type="ARBA" id="ARBA00004496"/>
    </source>
</evidence>
<evidence type="ECO:0000256" key="22">
    <source>
        <dbReference type="ARBA" id="ARBA00029641"/>
    </source>
</evidence>
<comment type="similarity">
    <text evidence="6">Belongs to the DAXX family.</text>
</comment>
<dbReference type="GO" id="GO:0042393">
    <property type="term" value="F:histone binding"/>
    <property type="evidence" value="ECO:0007669"/>
    <property type="project" value="InterPro"/>
</dbReference>
<dbReference type="InterPro" id="IPR046426">
    <property type="entry name" value="DAXX_histone-bd_sf"/>
</dbReference>
<dbReference type="Pfam" id="PF20920">
    <property type="entry name" value="DAXX_hist_bd"/>
    <property type="match status" value="2"/>
</dbReference>
<keyword evidence="13" id="KW-0053">Apoptosis</keyword>
<evidence type="ECO:0000256" key="5">
    <source>
        <dbReference type="ARBA" id="ARBA00004642"/>
    </source>
</evidence>
<dbReference type="Proteomes" id="UP000324629">
    <property type="component" value="Unassembled WGS sequence"/>
</dbReference>
<keyword evidence="21" id="KW-0137">Centromere</keyword>
<comment type="subcellular location">
    <subcellularLocation>
        <location evidence="3">Chromosome</location>
        <location evidence="3">Centromere</location>
    </subcellularLocation>
    <subcellularLocation>
        <location evidence="2">Cytoplasm</location>
    </subcellularLocation>
    <subcellularLocation>
        <location evidence="1">Nucleus</location>
        <location evidence="1">PML body</location>
    </subcellularLocation>
    <subcellularLocation>
        <location evidence="4">Nucleus</location>
        <location evidence="4">Nucleolus</location>
    </subcellularLocation>
    <subcellularLocation>
        <location evidence="5">Nucleus</location>
        <location evidence="5">Nucleoplasm</location>
    </subcellularLocation>
</comment>
<keyword evidence="18" id="KW-0804">Transcription</keyword>
<evidence type="ECO:0000256" key="9">
    <source>
        <dbReference type="ARBA" id="ARBA00022490"/>
    </source>
</evidence>
<dbReference type="Gene3D" id="1.20.58.2170">
    <property type="match status" value="1"/>
</dbReference>
<evidence type="ECO:0000256" key="4">
    <source>
        <dbReference type="ARBA" id="ARBA00004604"/>
    </source>
</evidence>
<evidence type="ECO:0000313" key="26">
    <source>
        <dbReference type="Proteomes" id="UP000324629"/>
    </source>
</evidence>
<accession>A0A5J4NJU2</accession>
<feature type="compositionally biased region" description="Polar residues" evidence="23">
    <location>
        <begin position="469"/>
        <end position="497"/>
    </location>
</feature>
<dbReference type="AlphaFoldDB" id="A0A5J4NJU2"/>
<evidence type="ECO:0000313" key="25">
    <source>
        <dbReference type="EMBL" id="KAA3675866.1"/>
    </source>
</evidence>
<keyword evidence="9" id="KW-0963">Cytoplasm</keyword>
<evidence type="ECO:0000256" key="19">
    <source>
        <dbReference type="ARBA" id="ARBA00023186"/>
    </source>
</evidence>
<dbReference type="GO" id="GO:0050681">
    <property type="term" value="F:nuclear androgen receptor binding"/>
    <property type="evidence" value="ECO:0007669"/>
    <property type="project" value="TreeGrafter"/>
</dbReference>
<name>A0A5J4NJU2_9TREM</name>
<feature type="compositionally biased region" description="Polar residues" evidence="23">
    <location>
        <begin position="504"/>
        <end position="513"/>
    </location>
</feature>
<feature type="compositionally biased region" description="Basic and acidic residues" evidence="23">
    <location>
        <begin position="673"/>
        <end position="684"/>
    </location>
</feature>
<dbReference type="GO" id="GO:0042981">
    <property type="term" value="P:regulation of apoptotic process"/>
    <property type="evidence" value="ECO:0007669"/>
    <property type="project" value="TreeGrafter"/>
</dbReference>
<dbReference type="GO" id="GO:0016605">
    <property type="term" value="C:PML body"/>
    <property type="evidence" value="ECO:0007669"/>
    <property type="project" value="UniProtKB-SubCell"/>
</dbReference>
<organism evidence="25 26">
    <name type="scientific">Paragonimus westermani</name>
    <dbReference type="NCBI Taxonomy" id="34504"/>
    <lineage>
        <taxon>Eukaryota</taxon>
        <taxon>Metazoa</taxon>
        <taxon>Spiralia</taxon>
        <taxon>Lophotrochozoa</taxon>
        <taxon>Platyhelminthes</taxon>
        <taxon>Trematoda</taxon>
        <taxon>Digenea</taxon>
        <taxon>Plagiorchiida</taxon>
        <taxon>Troglotremata</taxon>
        <taxon>Troglotrematidae</taxon>
        <taxon>Paragonimus</taxon>
    </lineage>
</organism>
<evidence type="ECO:0000256" key="11">
    <source>
        <dbReference type="ARBA" id="ARBA00022499"/>
    </source>
</evidence>
<dbReference type="GO" id="GO:0006915">
    <property type="term" value="P:apoptotic process"/>
    <property type="evidence" value="ECO:0007669"/>
    <property type="project" value="UniProtKB-KW"/>
</dbReference>
<keyword evidence="10" id="KW-0678">Repressor</keyword>
<dbReference type="GO" id="GO:0005737">
    <property type="term" value="C:cytoplasm"/>
    <property type="evidence" value="ECO:0007669"/>
    <property type="project" value="UniProtKB-SubCell"/>
</dbReference>
<evidence type="ECO:0000256" key="7">
    <source>
        <dbReference type="ARBA" id="ARBA00019298"/>
    </source>
</evidence>
<evidence type="ECO:0000256" key="6">
    <source>
        <dbReference type="ARBA" id="ARBA00008592"/>
    </source>
</evidence>
<dbReference type="PANTHER" id="PTHR12766:SF7">
    <property type="entry name" value="DEATH DOMAIN-ASSOCIATED PROTEIN 6"/>
    <property type="match status" value="1"/>
</dbReference>
<dbReference type="InterPro" id="IPR046378">
    <property type="entry name" value="DAXX_histone-bd"/>
</dbReference>
<dbReference type="Gene3D" id="1.10.8.810">
    <property type="entry name" value="Daxx helical bundle domain"/>
    <property type="match status" value="1"/>
</dbReference>
<evidence type="ECO:0000256" key="14">
    <source>
        <dbReference type="ARBA" id="ARBA00022843"/>
    </source>
</evidence>
<keyword evidence="12" id="KW-0597">Phosphoprotein</keyword>
<proteinExistence type="inferred from homology"/>
<feature type="domain" description="Daxx histone-binding" evidence="24">
    <location>
        <begin position="369"/>
        <end position="406"/>
    </location>
</feature>
<evidence type="ECO:0000256" key="10">
    <source>
        <dbReference type="ARBA" id="ARBA00022491"/>
    </source>
</evidence>
<keyword evidence="19" id="KW-0143">Chaperone</keyword>
<dbReference type="CDD" id="cd13151">
    <property type="entry name" value="DAXX_helical_bundle"/>
    <property type="match status" value="1"/>
</dbReference>
<keyword evidence="17" id="KW-0175">Coiled coil</keyword>
<dbReference type="GO" id="GO:0006334">
    <property type="term" value="P:nucleosome assembly"/>
    <property type="evidence" value="ECO:0007669"/>
    <property type="project" value="TreeGrafter"/>
</dbReference>
<evidence type="ECO:0000256" key="15">
    <source>
        <dbReference type="ARBA" id="ARBA00022853"/>
    </source>
</evidence>
<keyword evidence="8" id="KW-0158">Chromosome</keyword>
<keyword evidence="15" id="KW-0156">Chromatin regulator</keyword>